<evidence type="ECO:0000259" key="1">
    <source>
        <dbReference type="Pfam" id="PF08818"/>
    </source>
</evidence>
<accession>A0A2A9CRT5</accession>
<dbReference type="Pfam" id="PF08818">
    <property type="entry name" value="DUF1801"/>
    <property type="match status" value="1"/>
</dbReference>
<name>A0A2A9CRT5_9ACTN</name>
<dbReference type="RefSeq" id="WP_098459891.1">
    <property type="nucleotide sequence ID" value="NZ_PDJC01000001.1"/>
</dbReference>
<evidence type="ECO:0000313" key="2">
    <source>
        <dbReference type="EMBL" id="PFG16340.1"/>
    </source>
</evidence>
<evidence type="ECO:0000313" key="3">
    <source>
        <dbReference type="Proteomes" id="UP000226079"/>
    </source>
</evidence>
<dbReference type="InterPro" id="IPR014922">
    <property type="entry name" value="YdhG-like"/>
</dbReference>
<organism evidence="2 3">
    <name type="scientific">Propionicimonas paludicola</name>
    <dbReference type="NCBI Taxonomy" id="185243"/>
    <lineage>
        <taxon>Bacteria</taxon>
        <taxon>Bacillati</taxon>
        <taxon>Actinomycetota</taxon>
        <taxon>Actinomycetes</taxon>
        <taxon>Propionibacteriales</taxon>
        <taxon>Nocardioidaceae</taxon>
        <taxon>Propionicimonas</taxon>
    </lineage>
</organism>
<dbReference type="Gene3D" id="3.90.1150.200">
    <property type="match status" value="1"/>
</dbReference>
<sequence length="115" mass="12299">MGALSELISGSPDEAAALLTRLTEAARQQLPDAIEGVSYAIPCLLHKGKPVIGFRVGAKDFSLYPFSSAVVSAAVQASPELQTTKGSIHFTLEHPLTEELIALIVERRVAEIESR</sequence>
<keyword evidence="3" id="KW-1185">Reference proteome</keyword>
<reference evidence="2 3" key="1">
    <citation type="submission" date="2017-10" db="EMBL/GenBank/DDBJ databases">
        <title>Sequencing the genomes of 1000 actinobacteria strains.</title>
        <authorList>
            <person name="Klenk H.-P."/>
        </authorList>
    </citation>
    <scope>NUCLEOTIDE SEQUENCE [LARGE SCALE GENOMIC DNA]</scope>
    <source>
        <strain evidence="2 3">DSM 15597</strain>
    </source>
</reference>
<gene>
    <name evidence="2" type="ORF">ATK74_0875</name>
</gene>
<protein>
    <submittedName>
        <fullName evidence="2">Uncharacterized protein YdhG (YjbR/CyaY superfamily)</fullName>
    </submittedName>
</protein>
<comment type="caution">
    <text evidence="2">The sequence shown here is derived from an EMBL/GenBank/DDBJ whole genome shotgun (WGS) entry which is preliminary data.</text>
</comment>
<dbReference type="EMBL" id="PDJC01000001">
    <property type="protein sequence ID" value="PFG16340.1"/>
    <property type="molecule type" value="Genomic_DNA"/>
</dbReference>
<proteinExistence type="predicted"/>
<feature type="domain" description="YdhG-like" evidence="1">
    <location>
        <begin position="17"/>
        <end position="109"/>
    </location>
</feature>
<dbReference type="OrthoDB" id="3236524at2"/>
<dbReference type="SUPFAM" id="SSF159888">
    <property type="entry name" value="YdhG-like"/>
    <property type="match status" value="1"/>
</dbReference>
<dbReference type="Proteomes" id="UP000226079">
    <property type="component" value="Unassembled WGS sequence"/>
</dbReference>
<dbReference type="AlphaFoldDB" id="A0A2A9CRT5"/>